<dbReference type="SUPFAM" id="SSF48452">
    <property type="entry name" value="TPR-like"/>
    <property type="match status" value="3"/>
</dbReference>
<dbReference type="InterPro" id="IPR011990">
    <property type="entry name" value="TPR-like_helical_dom_sf"/>
</dbReference>
<sequence>MDDATVSSGRSIDIELGGQEVITIDLGDLDPNPEDVLDLLKEGECKVSVWTRLASEYWRRDYLAAAETIARAAIESLTTNGSTAASPPIYALLANIHLAHARKAPKLVLSDAREDRHLGVRTKEDHYREAAQFLNAGERAAAEGGEGVGGTLAFLTRGIHQLATRSMDDALRSFEGVLAEKPTNIVALLGKARILYARRNYPQALKLFQQVLQLNPTCIPDPRIGIGLCLWAMDHKAKAKAAWQRSLEVNPSEWSTQLLLGLESINASKTGNLAEAECAQAFLVGTKHIEAAFKVNQKSAAAASALCELFLRKGNLKRALKLAERTIQFADTLTLYMEGNLRAARALHAEGLLKEAMKCYTTATEGQPKHIVGAIGMAQMQMHHDEIPAAIHTLDTLIQPPNPQRSVEATVMLASLRAHPRPGVSSADAAQEKVRARELFDRAIKMLEHDESRPNGNALTSTRVAAAIADDQDIHVEVARLWQEENTERTTRALREALRISEGGGQIDPRLLNNLGALQHMEGNTETAQSMYETALTVAASIGGDSGEAMSTSILYNLARVYEDNGDLITAKEAYEKLLARHPEYVDAKIRQAHMLADLNQANEAHELLKQALTTHSNSLNLRAYYTCFLIQNHLPKVAKDFVFATLKDHNRHDIYSLCAVAWILYSQARESRDPSPKGIEERRRGFQRAVEAYHKALQLDPLCAVAAQGLAIAIAEDALGVLSGIVSSPADETQQRMKNAREALDVFAKIRESLNDGCVYVNVGHSYYARDEFDKAIESYETASVRYYDGHNTSVLLYLCRSWYAKASKEQSFSAMGTALKYAQMAIHLQPSDKAILYNLAMIQQKATELLFGLPPAKRTLTELELAIAQASHAQRIFGSLAADPSPSVPYNRDLADQRRKYGESMLRRGDEHLASQRAFEAEAQARLDAARQRRQEEKLRLEEVERAKVEELRLQAEQLTEQRRIAREQALEWTREVQMESDEERERKLKRASKKIKAEPESGDEAANGNEPKKKRKGKLKKEQGEDNEQLFSDEEVDNKPAKKRGARKRVVRDEDEQETSGGPRKKQYKSKEYISDTDDDMS</sequence>
<dbReference type="PROSITE" id="PS50005">
    <property type="entry name" value="TPR"/>
    <property type="match status" value="2"/>
</dbReference>
<dbReference type="STRING" id="1036808.A0A0C3EA06"/>
<evidence type="ECO:0000256" key="1">
    <source>
        <dbReference type="ARBA" id="ARBA00022737"/>
    </source>
</evidence>
<dbReference type="OrthoDB" id="343875at2759"/>
<dbReference type="GO" id="GO:0016593">
    <property type="term" value="C:Cdc73/Paf1 complex"/>
    <property type="evidence" value="ECO:0007669"/>
    <property type="project" value="TreeGrafter"/>
</dbReference>
<organism evidence="5 6">
    <name type="scientific">Scleroderma citrinum Foug A</name>
    <dbReference type="NCBI Taxonomy" id="1036808"/>
    <lineage>
        <taxon>Eukaryota</taxon>
        <taxon>Fungi</taxon>
        <taxon>Dikarya</taxon>
        <taxon>Basidiomycota</taxon>
        <taxon>Agaricomycotina</taxon>
        <taxon>Agaricomycetes</taxon>
        <taxon>Agaricomycetidae</taxon>
        <taxon>Boletales</taxon>
        <taxon>Sclerodermatineae</taxon>
        <taxon>Sclerodermataceae</taxon>
        <taxon>Scleroderma</taxon>
    </lineage>
</organism>
<evidence type="ECO:0000256" key="4">
    <source>
        <dbReference type="SAM" id="MobiDB-lite"/>
    </source>
</evidence>
<dbReference type="InterPro" id="IPR019734">
    <property type="entry name" value="TPR_rpt"/>
</dbReference>
<dbReference type="GO" id="GO:0006355">
    <property type="term" value="P:regulation of DNA-templated transcription"/>
    <property type="evidence" value="ECO:0007669"/>
    <property type="project" value="InterPro"/>
</dbReference>
<feature type="region of interest" description="Disordered" evidence="4">
    <location>
        <begin position="978"/>
        <end position="1085"/>
    </location>
</feature>
<evidence type="ECO:0000256" key="3">
    <source>
        <dbReference type="PROSITE-ProRule" id="PRU00339"/>
    </source>
</evidence>
<dbReference type="EMBL" id="KN822006">
    <property type="protein sequence ID" value="KIM69585.1"/>
    <property type="molecule type" value="Genomic_DNA"/>
</dbReference>
<dbReference type="GO" id="GO:0000993">
    <property type="term" value="F:RNA polymerase II complex binding"/>
    <property type="evidence" value="ECO:0007669"/>
    <property type="project" value="TreeGrafter"/>
</dbReference>
<dbReference type="Pfam" id="PF14559">
    <property type="entry name" value="TPR_19"/>
    <property type="match status" value="1"/>
</dbReference>
<feature type="repeat" description="TPR" evidence="3">
    <location>
        <begin position="185"/>
        <end position="218"/>
    </location>
</feature>
<evidence type="ECO:0000256" key="2">
    <source>
        <dbReference type="ARBA" id="ARBA00022803"/>
    </source>
</evidence>
<dbReference type="InterPro" id="IPR031101">
    <property type="entry name" value="Ctr9"/>
</dbReference>
<dbReference type="AlphaFoldDB" id="A0A0C3EA06"/>
<gene>
    <name evidence="5" type="ORF">SCLCIDRAFT_1208041</name>
</gene>
<feature type="compositionally biased region" description="Acidic residues" evidence="4">
    <location>
        <begin position="1028"/>
        <end position="1039"/>
    </location>
</feature>
<dbReference type="PANTHER" id="PTHR14027">
    <property type="entry name" value="RNA POLYMERASE-ASSOCIATED PROTEIN CTR9"/>
    <property type="match status" value="1"/>
</dbReference>
<keyword evidence="6" id="KW-1185">Reference proteome</keyword>
<protein>
    <submittedName>
        <fullName evidence="5">Uncharacterized protein</fullName>
    </submittedName>
</protein>
<keyword evidence="2 3" id="KW-0802">TPR repeat</keyword>
<dbReference type="Pfam" id="PF13424">
    <property type="entry name" value="TPR_12"/>
    <property type="match status" value="1"/>
</dbReference>
<evidence type="ECO:0000313" key="6">
    <source>
        <dbReference type="Proteomes" id="UP000053989"/>
    </source>
</evidence>
<dbReference type="Gene3D" id="1.25.40.10">
    <property type="entry name" value="Tetratricopeptide repeat domain"/>
    <property type="match status" value="3"/>
</dbReference>
<dbReference type="PANTHER" id="PTHR14027:SF2">
    <property type="entry name" value="RNA POLYMERASE-ASSOCIATED PROTEIN CTR9 HOMOLOG"/>
    <property type="match status" value="1"/>
</dbReference>
<evidence type="ECO:0000313" key="5">
    <source>
        <dbReference type="EMBL" id="KIM69585.1"/>
    </source>
</evidence>
<dbReference type="SMART" id="SM00028">
    <property type="entry name" value="TPR"/>
    <property type="match status" value="12"/>
</dbReference>
<keyword evidence="1" id="KW-0677">Repeat</keyword>
<reference evidence="6" key="2">
    <citation type="submission" date="2015-01" db="EMBL/GenBank/DDBJ databases">
        <title>Evolutionary Origins and Diversification of the Mycorrhizal Mutualists.</title>
        <authorList>
            <consortium name="DOE Joint Genome Institute"/>
            <consortium name="Mycorrhizal Genomics Consortium"/>
            <person name="Kohler A."/>
            <person name="Kuo A."/>
            <person name="Nagy L.G."/>
            <person name="Floudas D."/>
            <person name="Copeland A."/>
            <person name="Barry K.W."/>
            <person name="Cichocki N."/>
            <person name="Veneault-Fourrey C."/>
            <person name="LaButti K."/>
            <person name="Lindquist E.A."/>
            <person name="Lipzen A."/>
            <person name="Lundell T."/>
            <person name="Morin E."/>
            <person name="Murat C."/>
            <person name="Riley R."/>
            <person name="Ohm R."/>
            <person name="Sun H."/>
            <person name="Tunlid A."/>
            <person name="Henrissat B."/>
            <person name="Grigoriev I.V."/>
            <person name="Hibbett D.S."/>
            <person name="Martin F."/>
        </authorList>
    </citation>
    <scope>NUCLEOTIDE SEQUENCE [LARGE SCALE GENOMIC DNA]</scope>
    <source>
        <strain evidence="6">Foug A</strain>
    </source>
</reference>
<proteinExistence type="predicted"/>
<feature type="compositionally biased region" description="Basic residues" evidence="4">
    <location>
        <begin position="1044"/>
        <end position="1053"/>
    </location>
</feature>
<accession>A0A0C3EA06</accession>
<dbReference type="Proteomes" id="UP000053989">
    <property type="component" value="Unassembled WGS sequence"/>
</dbReference>
<dbReference type="GO" id="GO:0006368">
    <property type="term" value="P:transcription elongation by RNA polymerase II"/>
    <property type="evidence" value="ECO:0007669"/>
    <property type="project" value="TreeGrafter"/>
</dbReference>
<name>A0A0C3EA06_9AGAM</name>
<reference evidence="5 6" key="1">
    <citation type="submission" date="2014-04" db="EMBL/GenBank/DDBJ databases">
        <authorList>
            <consortium name="DOE Joint Genome Institute"/>
            <person name="Kuo A."/>
            <person name="Kohler A."/>
            <person name="Nagy L.G."/>
            <person name="Floudas D."/>
            <person name="Copeland A."/>
            <person name="Barry K.W."/>
            <person name="Cichocki N."/>
            <person name="Veneault-Fourrey C."/>
            <person name="LaButti K."/>
            <person name="Lindquist E.A."/>
            <person name="Lipzen A."/>
            <person name="Lundell T."/>
            <person name="Morin E."/>
            <person name="Murat C."/>
            <person name="Sun H."/>
            <person name="Tunlid A."/>
            <person name="Henrissat B."/>
            <person name="Grigoriev I.V."/>
            <person name="Hibbett D.S."/>
            <person name="Martin F."/>
            <person name="Nordberg H.P."/>
            <person name="Cantor M.N."/>
            <person name="Hua S.X."/>
        </authorList>
    </citation>
    <scope>NUCLEOTIDE SEQUENCE [LARGE SCALE GENOMIC DNA]</scope>
    <source>
        <strain evidence="5 6">Foug A</strain>
    </source>
</reference>
<feature type="repeat" description="TPR" evidence="3">
    <location>
        <begin position="552"/>
        <end position="585"/>
    </location>
</feature>
<dbReference type="FunCoup" id="A0A0C3EA06">
    <property type="interactions" value="532"/>
</dbReference>
<dbReference type="HOGENOM" id="CLU_003008_0_0_1"/>
<dbReference type="InParanoid" id="A0A0C3EA06"/>